<gene>
    <name evidence="2" type="ORF">P8C59_000811</name>
</gene>
<dbReference type="InterPro" id="IPR017926">
    <property type="entry name" value="GATASE"/>
</dbReference>
<dbReference type="Proteomes" id="UP001217918">
    <property type="component" value="Unassembled WGS sequence"/>
</dbReference>
<dbReference type="SUPFAM" id="SSF52317">
    <property type="entry name" value="Class I glutamine amidotransferase-like"/>
    <property type="match status" value="1"/>
</dbReference>
<dbReference type="PANTHER" id="PTHR42695">
    <property type="entry name" value="GLUTAMINE AMIDOTRANSFERASE YLR126C-RELATED"/>
    <property type="match status" value="1"/>
</dbReference>
<dbReference type="InterPro" id="IPR029062">
    <property type="entry name" value="Class_I_gatase-like"/>
</dbReference>
<feature type="domain" description="Glutamine amidotransferase" evidence="1">
    <location>
        <begin position="108"/>
        <end position="212"/>
    </location>
</feature>
<dbReference type="InterPro" id="IPR044992">
    <property type="entry name" value="ChyE-like"/>
</dbReference>
<dbReference type="Pfam" id="PF00117">
    <property type="entry name" value="GATase"/>
    <property type="match status" value="1"/>
</dbReference>
<comment type="caution">
    <text evidence="2">The sequence shown here is derived from an EMBL/GenBank/DDBJ whole genome shotgun (WGS) entry which is preliminary data.</text>
</comment>
<dbReference type="GO" id="GO:0005829">
    <property type="term" value="C:cytosol"/>
    <property type="evidence" value="ECO:0007669"/>
    <property type="project" value="TreeGrafter"/>
</dbReference>
<dbReference type="EMBL" id="JAQQPM010000001">
    <property type="protein sequence ID" value="KAK2067042.1"/>
    <property type="molecule type" value="Genomic_DNA"/>
</dbReference>
<organism evidence="2 3">
    <name type="scientific">Phyllachora maydis</name>
    <dbReference type="NCBI Taxonomy" id="1825666"/>
    <lineage>
        <taxon>Eukaryota</taxon>
        <taxon>Fungi</taxon>
        <taxon>Dikarya</taxon>
        <taxon>Ascomycota</taxon>
        <taxon>Pezizomycotina</taxon>
        <taxon>Sordariomycetes</taxon>
        <taxon>Sordariomycetidae</taxon>
        <taxon>Phyllachorales</taxon>
        <taxon>Phyllachoraceae</taxon>
        <taxon>Phyllachora</taxon>
    </lineage>
</organism>
<name>A0AAD9HYF8_9PEZI</name>
<reference evidence="2" key="1">
    <citation type="journal article" date="2023" name="Mol. Plant Microbe Interact.">
        <title>Elucidating the Obligate Nature and Biological Capacity of an Invasive Fungal Corn Pathogen.</title>
        <authorList>
            <person name="MacCready J.S."/>
            <person name="Roggenkamp E.M."/>
            <person name="Gdanetz K."/>
            <person name="Chilvers M.I."/>
        </authorList>
    </citation>
    <scope>NUCLEOTIDE SEQUENCE</scope>
    <source>
        <strain evidence="2">PM02</strain>
    </source>
</reference>
<protein>
    <recommendedName>
        <fullName evidence="1">Glutamine amidotransferase domain-containing protein</fullName>
    </recommendedName>
</protein>
<dbReference type="PANTHER" id="PTHR42695:SF5">
    <property type="entry name" value="GLUTAMINE AMIDOTRANSFERASE YLR126C-RELATED"/>
    <property type="match status" value="1"/>
</dbReference>
<accession>A0AAD9HYF8</accession>
<dbReference type="PROSITE" id="PS51273">
    <property type="entry name" value="GATASE_TYPE_1"/>
    <property type="match status" value="1"/>
</dbReference>
<keyword evidence="3" id="KW-1185">Reference proteome</keyword>
<dbReference type="GO" id="GO:0005634">
    <property type="term" value="C:nucleus"/>
    <property type="evidence" value="ECO:0007669"/>
    <property type="project" value="TreeGrafter"/>
</dbReference>
<dbReference type="CDD" id="cd01741">
    <property type="entry name" value="GATase1_1"/>
    <property type="match status" value="1"/>
</dbReference>
<evidence type="ECO:0000259" key="1">
    <source>
        <dbReference type="Pfam" id="PF00117"/>
    </source>
</evidence>
<evidence type="ECO:0000313" key="3">
    <source>
        <dbReference type="Proteomes" id="UP001217918"/>
    </source>
</evidence>
<dbReference type="AlphaFoldDB" id="A0AAD9HYF8"/>
<sequence>MPAPLRLAILECGDPPPQAAHTTGSYGAYFRALFARAVAPRALDAELSITVHDVVTPTHPYPAPGSVDAVLLTGSKHDAFADAPWILALVRYVRGLLLAAGPDAPVRVVGVCFGHQIVARALGAAVVRGADGWEVGVVPVRLTGRGPAVFRDDGDGDGDGDKGLRIHQMHRDLVPALPAGAELLASTAACRVQAFLVPGRALAVQGHPEFTAPLAREILETRRAAGVHSEALYRSGLARADLPHDGERIARAFLRFMRGEGG</sequence>
<dbReference type="Gene3D" id="3.40.50.880">
    <property type="match status" value="1"/>
</dbReference>
<proteinExistence type="predicted"/>
<evidence type="ECO:0000313" key="2">
    <source>
        <dbReference type="EMBL" id="KAK2067042.1"/>
    </source>
</evidence>